<evidence type="ECO:0000259" key="9">
    <source>
        <dbReference type="PROSITE" id="PS50109"/>
    </source>
</evidence>
<dbReference type="InterPro" id="IPR000014">
    <property type="entry name" value="PAS"/>
</dbReference>
<keyword evidence="7" id="KW-0067">ATP-binding</keyword>
<evidence type="ECO:0000313" key="11">
    <source>
        <dbReference type="EMBL" id="MBB5347735.1"/>
    </source>
</evidence>
<protein>
    <recommendedName>
        <fullName evidence="2">histidine kinase</fullName>
        <ecNumber evidence="2">2.7.13.3</ecNumber>
    </recommendedName>
</protein>
<evidence type="ECO:0000256" key="3">
    <source>
        <dbReference type="ARBA" id="ARBA00022553"/>
    </source>
</evidence>
<dbReference type="PANTHER" id="PTHR43065:SF10">
    <property type="entry name" value="PEROXIDE STRESS-ACTIVATED HISTIDINE KINASE MAK3"/>
    <property type="match status" value="1"/>
</dbReference>
<dbReference type="PRINTS" id="PR00344">
    <property type="entry name" value="BCTRLSENSOR"/>
</dbReference>
<evidence type="ECO:0000256" key="8">
    <source>
        <dbReference type="ARBA" id="ARBA00023012"/>
    </source>
</evidence>
<dbReference type="EC" id="2.7.13.3" evidence="2"/>
<dbReference type="InterPro" id="IPR013656">
    <property type="entry name" value="PAS_4"/>
</dbReference>
<dbReference type="PROSITE" id="PS50109">
    <property type="entry name" value="HIS_KIN"/>
    <property type="match status" value="1"/>
</dbReference>
<comment type="catalytic activity">
    <reaction evidence="1">
        <text>ATP + protein L-histidine = ADP + protein N-phospho-L-histidine.</text>
        <dbReference type="EC" id="2.7.13.3"/>
    </reaction>
</comment>
<dbReference type="InterPro" id="IPR013767">
    <property type="entry name" value="PAS_fold"/>
</dbReference>
<evidence type="ECO:0000313" key="12">
    <source>
        <dbReference type="Proteomes" id="UP000539642"/>
    </source>
</evidence>
<dbReference type="SMART" id="SM00091">
    <property type="entry name" value="PAS"/>
    <property type="match status" value="2"/>
</dbReference>
<evidence type="ECO:0000256" key="1">
    <source>
        <dbReference type="ARBA" id="ARBA00000085"/>
    </source>
</evidence>
<dbReference type="InterPro" id="IPR005467">
    <property type="entry name" value="His_kinase_dom"/>
</dbReference>
<dbReference type="AlphaFoldDB" id="A0A840UQ15"/>
<dbReference type="GO" id="GO:0000155">
    <property type="term" value="F:phosphorelay sensor kinase activity"/>
    <property type="evidence" value="ECO:0007669"/>
    <property type="project" value="InterPro"/>
</dbReference>
<dbReference type="InterPro" id="IPR004358">
    <property type="entry name" value="Sig_transdc_His_kin-like_C"/>
</dbReference>
<dbReference type="SMART" id="SM00388">
    <property type="entry name" value="HisKA"/>
    <property type="match status" value="1"/>
</dbReference>
<evidence type="ECO:0000256" key="5">
    <source>
        <dbReference type="ARBA" id="ARBA00022741"/>
    </source>
</evidence>
<dbReference type="Gene3D" id="3.30.450.20">
    <property type="entry name" value="PAS domain"/>
    <property type="match status" value="2"/>
</dbReference>
<evidence type="ECO:0000256" key="2">
    <source>
        <dbReference type="ARBA" id="ARBA00012438"/>
    </source>
</evidence>
<gene>
    <name evidence="11" type="ORF">HNQ81_001459</name>
</gene>
<name>A0A840UQ15_9BACT</name>
<keyword evidence="6" id="KW-0418">Kinase</keyword>
<dbReference type="Pfam" id="PF08448">
    <property type="entry name" value="PAS_4"/>
    <property type="match status" value="1"/>
</dbReference>
<evidence type="ECO:0000256" key="4">
    <source>
        <dbReference type="ARBA" id="ARBA00022679"/>
    </source>
</evidence>
<dbReference type="SUPFAM" id="SSF55785">
    <property type="entry name" value="PYP-like sensor domain (PAS domain)"/>
    <property type="match status" value="2"/>
</dbReference>
<dbReference type="Pfam" id="PF00512">
    <property type="entry name" value="HisKA"/>
    <property type="match status" value="1"/>
</dbReference>
<keyword evidence="8" id="KW-0902">Two-component regulatory system</keyword>
<feature type="domain" description="PAS" evidence="10">
    <location>
        <begin position="184"/>
        <end position="255"/>
    </location>
</feature>
<evidence type="ECO:0000256" key="7">
    <source>
        <dbReference type="ARBA" id="ARBA00022840"/>
    </source>
</evidence>
<dbReference type="PANTHER" id="PTHR43065">
    <property type="entry name" value="SENSOR HISTIDINE KINASE"/>
    <property type="match status" value="1"/>
</dbReference>
<comment type="caution">
    <text evidence="11">The sequence shown here is derived from an EMBL/GenBank/DDBJ whole genome shotgun (WGS) entry which is preliminary data.</text>
</comment>
<sequence length="671" mass="74413">MARSLSAGEADQLRFFHHRNRLLTAIREHSLCEPEEQSQLFIFQQCCAVLKEVVGCDSVWAGGIDRERHHYVPFASVPPVTSADTVIQRSIADSIKTRFGYDPVAFTEPISLGLDAPGANRGMAVGNYLVWPVGYLGRFYGFVTLDHQQGVVLDDKKKECVGHIIDDIALAIFALDTAQKLKIERDFNKEIVDTIQALMVTISPCGTILSFNRRAERVSGYRERDVTGKYWVDVLISPDKRLECQQTFSETLKGAQAYINFKAPLLTREGTERSIRWHGSIRHNIEQGTVGLVMIGIDETESLAADQQLNMLTARWEKIFIAIQDPALVVSNDSIIIEANPATCAAAKKRREEVVGKKVCDILHLGHGEGNRCPLEDFIGCRRTQISETELHGLHGTYMLTVSPLVEENGDINATLLLARNLTEEEVVRAEAIRAAQLAAIGELASGVAHEINNPINGIINYAQIILDDPQDPDNTDNLYNIISEGKRIAGIVSNLLAFARHRGEELALSRIESIIANSLHLVAHLLKKDGIVCSVNIIDSLPPLMCNEQQLQQVFLNLISNARYALNSRYPQPCAKKRLVIGGEMKQQDGRKYICLTFTDYGIGITPEIQERIFDPFFSTKPKGEGTGLGLSISHGLIRDHGGFIRVRSKVGEWTRFQIDLPVEADGGMG</sequence>
<dbReference type="SUPFAM" id="SSF47384">
    <property type="entry name" value="Homodimeric domain of signal transducing histidine kinase"/>
    <property type="match status" value="1"/>
</dbReference>
<dbReference type="EMBL" id="JACHEO010000006">
    <property type="protein sequence ID" value="MBB5347735.1"/>
    <property type="molecule type" value="Genomic_DNA"/>
</dbReference>
<dbReference type="GO" id="GO:0005524">
    <property type="term" value="F:ATP binding"/>
    <property type="evidence" value="ECO:0007669"/>
    <property type="project" value="UniProtKB-KW"/>
</dbReference>
<keyword evidence="12" id="KW-1185">Reference proteome</keyword>
<dbReference type="Gene3D" id="3.30.565.10">
    <property type="entry name" value="Histidine kinase-like ATPase, C-terminal domain"/>
    <property type="match status" value="1"/>
</dbReference>
<dbReference type="CDD" id="cd00130">
    <property type="entry name" value="PAS"/>
    <property type="match status" value="1"/>
</dbReference>
<evidence type="ECO:0000259" key="10">
    <source>
        <dbReference type="PROSITE" id="PS50112"/>
    </source>
</evidence>
<keyword evidence="5" id="KW-0547">Nucleotide-binding</keyword>
<dbReference type="InterPro" id="IPR035965">
    <property type="entry name" value="PAS-like_dom_sf"/>
</dbReference>
<reference evidence="11 12" key="1">
    <citation type="submission" date="2020-08" db="EMBL/GenBank/DDBJ databases">
        <title>Genomic Encyclopedia of Type Strains, Phase IV (KMG-IV): sequencing the most valuable type-strain genomes for metagenomic binning, comparative biology and taxonomic classification.</title>
        <authorList>
            <person name="Goeker M."/>
        </authorList>
    </citation>
    <scope>NUCLEOTIDE SEQUENCE [LARGE SCALE GENOMIC DNA]</scope>
    <source>
        <strain evidence="11 12">DSM 28570</strain>
    </source>
</reference>
<keyword evidence="3" id="KW-0597">Phosphoprotein</keyword>
<dbReference type="InterPro" id="IPR036890">
    <property type="entry name" value="HATPase_C_sf"/>
</dbReference>
<dbReference type="Pfam" id="PF02518">
    <property type="entry name" value="HATPase_c"/>
    <property type="match status" value="1"/>
</dbReference>
<dbReference type="InterPro" id="IPR003594">
    <property type="entry name" value="HATPase_dom"/>
</dbReference>
<dbReference type="Proteomes" id="UP000539642">
    <property type="component" value="Unassembled WGS sequence"/>
</dbReference>
<feature type="domain" description="Histidine kinase" evidence="9">
    <location>
        <begin position="447"/>
        <end position="666"/>
    </location>
</feature>
<dbReference type="NCBIfam" id="TIGR00229">
    <property type="entry name" value="sensory_box"/>
    <property type="match status" value="1"/>
</dbReference>
<dbReference type="SMART" id="SM00387">
    <property type="entry name" value="HATPase_c"/>
    <property type="match status" value="1"/>
</dbReference>
<dbReference type="Gene3D" id="1.10.287.130">
    <property type="match status" value="1"/>
</dbReference>
<dbReference type="PROSITE" id="PS50112">
    <property type="entry name" value="PAS"/>
    <property type="match status" value="1"/>
</dbReference>
<dbReference type="RefSeq" id="WP_183349757.1">
    <property type="nucleotide sequence ID" value="NZ_JACHEO010000006.1"/>
</dbReference>
<dbReference type="InterPro" id="IPR003661">
    <property type="entry name" value="HisK_dim/P_dom"/>
</dbReference>
<organism evidence="11 12">
    <name type="scientific">Desulfoprunum benzoelyticum</name>
    <dbReference type="NCBI Taxonomy" id="1506996"/>
    <lineage>
        <taxon>Bacteria</taxon>
        <taxon>Pseudomonadati</taxon>
        <taxon>Thermodesulfobacteriota</taxon>
        <taxon>Desulfobulbia</taxon>
        <taxon>Desulfobulbales</taxon>
        <taxon>Desulfobulbaceae</taxon>
        <taxon>Desulfoprunum</taxon>
    </lineage>
</organism>
<accession>A0A840UQ15</accession>
<dbReference type="SUPFAM" id="SSF55874">
    <property type="entry name" value="ATPase domain of HSP90 chaperone/DNA topoisomerase II/histidine kinase"/>
    <property type="match status" value="1"/>
</dbReference>
<dbReference type="GO" id="GO:0006355">
    <property type="term" value="P:regulation of DNA-templated transcription"/>
    <property type="evidence" value="ECO:0007669"/>
    <property type="project" value="InterPro"/>
</dbReference>
<dbReference type="InterPro" id="IPR036097">
    <property type="entry name" value="HisK_dim/P_sf"/>
</dbReference>
<proteinExistence type="predicted"/>
<dbReference type="Pfam" id="PF00989">
    <property type="entry name" value="PAS"/>
    <property type="match status" value="1"/>
</dbReference>
<evidence type="ECO:0000256" key="6">
    <source>
        <dbReference type="ARBA" id="ARBA00022777"/>
    </source>
</evidence>
<keyword evidence="4" id="KW-0808">Transferase</keyword>